<evidence type="ECO:0000256" key="5">
    <source>
        <dbReference type="SAM" id="MobiDB-lite"/>
    </source>
</evidence>
<evidence type="ECO:0000256" key="4">
    <source>
        <dbReference type="ARBA" id="ARBA00025742"/>
    </source>
</evidence>
<dbReference type="Gene3D" id="3.60.21.10">
    <property type="match status" value="1"/>
</dbReference>
<dbReference type="Proteomes" id="UP001142462">
    <property type="component" value="Unassembled WGS sequence"/>
</dbReference>
<keyword evidence="8" id="KW-1185">Reference proteome</keyword>
<proteinExistence type="inferred from homology"/>
<evidence type="ECO:0000259" key="6">
    <source>
        <dbReference type="Pfam" id="PF00149"/>
    </source>
</evidence>
<evidence type="ECO:0000313" key="7">
    <source>
        <dbReference type="EMBL" id="GLJ62820.1"/>
    </source>
</evidence>
<dbReference type="AlphaFoldDB" id="A0A9W6H5A5"/>
<gene>
    <name evidence="7" type="primary">cpdA_3</name>
    <name evidence="7" type="ORF">GCM10017576_29510</name>
</gene>
<dbReference type="InterPro" id="IPR029052">
    <property type="entry name" value="Metallo-depent_PP-like"/>
</dbReference>
<dbReference type="PANTHER" id="PTHR42988">
    <property type="entry name" value="PHOSPHOHYDROLASE"/>
    <property type="match status" value="1"/>
</dbReference>
<dbReference type="PANTHER" id="PTHR42988:SF2">
    <property type="entry name" value="CYCLIC NUCLEOTIDE PHOSPHODIESTERASE CBUA0032-RELATED"/>
    <property type="match status" value="1"/>
</dbReference>
<dbReference type="InterPro" id="IPR026575">
    <property type="entry name" value="GpdQ/CpdA-like"/>
</dbReference>
<dbReference type="GO" id="GO:0004112">
    <property type="term" value="F:cyclic-nucleotide phosphodiesterase activity"/>
    <property type="evidence" value="ECO:0007669"/>
    <property type="project" value="InterPro"/>
</dbReference>
<dbReference type="Pfam" id="PF00149">
    <property type="entry name" value="Metallophos"/>
    <property type="match status" value="1"/>
</dbReference>
<comment type="similarity">
    <text evidence="4">Belongs to the cyclic nucleotide phosphodiesterase class-III family.</text>
</comment>
<evidence type="ECO:0000313" key="8">
    <source>
        <dbReference type="Proteomes" id="UP001142462"/>
    </source>
</evidence>
<dbReference type="EMBL" id="BSEJ01000018">
    <property type="protein sequence ID" value="GLJ62820.1"/>
    <property type="molecule type" value="Genomic_DNA"/>
</dbReference>
<accession>A0A9W6H5A5</accession>
<organism evidence="7 8">
    <name type="scientific">Microbacterium barkeri</name>
    <dbReference type="NCBI Taxonomy" id="33917"/>
    <lineage>
        <taxon>Bacteria</taxon>
        <taxon>Bacillati</taxon>
        <taxon>Actinomycetota</taxon>
        <taxon>Actinomycetes</taxon>
        <taxon>Micrococcales</taxon>
        <taxon>Microbacteriaceae</taxon>
        <taxon>Microbacterium</taxon>
    </lineage>
</organism>
<name>A0A9W6H5A5_9MICO</name>
<reference evidence="7" key="2">
    <citation type="submission" date="2023-01" db="EMBL/GenBank/DDBJ databases">
        <authorList>
            <person name="Sun Q."/>
            <person name="Evtushenko L."/>
        </authorList>
    </citation>
    <scope>NUCLEOTIDE SEQUENCE</scope>
    <source>
        <strain evidence="7">VKM Ac-1020</strain>
    </source>
</reference>
<dbReference type="InterPro" id="IPR050884">
    <property type="entry name" value="CNP_phosphodiesterase-III"/>
</dbReference>
<evidence type="ECO:0000256" key="3">
    <source>
        <dbReference type="ARBA" id="ARBA00023004"/>
    </source>
</evidence>
<protein>
    <submittedName>
        <fullName evidence="7">3',5'-cyclic adenosine monophosphate phosphodiesterase CpdA</fullName>
    </submittedName>
</protein>
<evidence type="ECO:0000256" key="2">
    <source>
        <dbReference type="ARBA" id="ARBA00022801"/>
    </source>
</evidence>
<feature type="region of interest" description="Disordered" evidence="5">
    <location>
        <begin position="294"/>
        <end position="325"/>
    </location>
</feature>
<sequence>MPIRQSEHPLPDHFLVHISDTHLVMPGERLCGVAEASERLRELLGSLAGTGIRPEALVFTGDLADRGEPEAYAELRDIVERAAAEMDARIVWVMGNHDDRATLRRTLLDAAPTTEPLDRVEWLGGLRLVVLDSTVPGHAHGELEPGQLAWLADVLATPAPEGTILAMHHPPVPCLQDLAVTVELRDQAALADVLRGTDVRAILAGHLHYSTTAGFEGIPVSVASSTCYTQDLFTPGRGTRGRDAAQSVNFVHVYERTVMHTVVPAAGAATVGRFVDEAATARRLEEEGVVIPPSANPNAPEWARRAIPSPVGSEPAAALPLPVAR</sequence>
<dbReference type="GO" id="GO:0046872">
    <property type="term" value="F:metal ion binding"/>
    <property type="evidence" value="ECO:0007669"/>
    <property type="project" value="UniProtKB-KW"/>
</dbReference>
<reference evidence="7" key="1">
    <citation type="journal article" date="2014" name="Int. J. Syst. Evol. Microbiol.">
        <title>Complete genome sequence of Corynebacterium casei LMG S-19264T (=DSM 44701T), isolated from a smear-ripened cheese.</title>
        <authorList>
            <consortium name="US DOE Joint Genome Institute (JGI-PGF)"/>
            <person name="Walter F."/>
            <person name="Albersmeier A."/>
            <person name="Kalinowski J."/>
            <person name="Ruckert C."/>
        </authorList>
    </citation>
    <scope>NUCLEOTIDE SEQUENCE</scope>
    <source>
        <strain evidence="7">VKM Ac-1020</strain>
    </source>
</reference>
<dbReference type="SUPFAM" id="SSF56300">
    <property type="entry name" value="Metallo-dependent phosphatases"/>
    <property type="match status" value="1"/>
</dbReference>
<keyword evidence="3" id="KW-0408">Iron</keyword>
<dbReference type="InterPro" id="IPR004843">
    <property type="entry name" value="Calcineurin-like_PHP"/>
</dbReference>
<keyword evidence="2" id="KW-0378">Hydrolase</keyword>
<feature type="domain" description="Calcineurin-like phosphoesterase" evidence="6">
    <location>
        <begin position="16"/>
        <end position="209"/>
    </location>
</feature>
<dbReference type="CDD" id="cd07402">
    <property type="entry name" value="MPP_GpdQ"/>
    <property type="match status" value="1"/>
</dbReference>
<comment type="caution">
    <text evidence="7">The sequence shown here is derived from an EMBL/GenBank/DDBJ whole genome shotgun (WGS) entry which is preliminary data.</text>
</comment>
<keyword evidence="1" id="KW-0479">Metal-binding</keyword>
<dbReference type="RefSeq" id="WP_271174499.1">
    <property type="nucleotide sequence ID" value="NZ_BSEJ01000018.1"/>
</dbReference>
<evidence type="ECO:0000256" key="1">
    <source>
        <dbReference type="ARBA" id="ARBA00022723"/>
    </source>
</evidence>